<keyword evidence="2" id="KW-0012">Acyltransferase</keyword>
<reference evidence="4" key="1">
    <citation type="submission" date="2020-10" db="EMBL/GenBank/DDBJ databases">
        <title>Taxonomic study of unclassified bacteria belonging to the class Ktedonobacteria.</title>
        <authorList>
            <person name="Yabe S."/>
            <person name="Wang C.M."/>
            <person name="Zheng Y."/>
            <person name="Sakai Y."/>
            <person name="Cavaletti L."/>
            <person name="Monciardini P."/>
            <person name="Donadio S."/>
        </authorList>
    </citation>
    <scope>NUCLEOTIDE SEQUENCE</scope>
    <source>
        <strain evidence="4">SOSP1-1</strain>
    </source>
</reference>
<dbReference type="CDD" id="cd04301">
    <property type="entry name" value="NAT_SF"/>
    <property type="match status" value="1"/>
</dbReference>
<protein>
    <recommendedName>
        <fullName evidence="3">N-acetyltransferase domain-containing protein</fullName>
    </recommendedName>
</protein>
<comment type="caution">
    <text evidence="4">The sequence shown here is derived from an EMBL/GenBank/DDBJ whole genome shotgun (WGS) entry which is preliminary data.</text>
</comment>
<name>A0A8J3I9J8_9CHLR</name>
<dbReference type="Pfam" id="PF00583">
    <property type="entry name" value="Acetyltransf_1"/>
    <property type="match status" value="1"/>
</dbReference>
<dbReference type="InterPro" id="IPR000182">
    <property type="entry name" value="GNAT_dom"/>
</dbReference>
<evidence type="ECO:0000256" key="2">
    <source>
        <dbReference type="ARBA" id="ARBA00023315"/>
    </source>
</evidence>
<sequence length="152" mass="17210">MIHVRPYVETDREFVLGLSPRLTIGMPAWRDRETWLATFQNWITGSIDQHQQEKAMVFVAEDEQQERLGFVCVDPSTHFTGEPQADIGELVVSEAEEGRGVGKALLQACEQWAQEQGYRFISLATGAANEQALGFYRHLGYLDEDVKLVKPL</sequence>
<dbReference type="PROSITE" id="PS51186">
    <property type="entry name" value="GNAT"/>
    <property type="match status" value="1"/>
</dbReference>
<feature type="domain" description="N-acetyltransferase" evidence="3">
    <location>
        <begin position="2"/>
        <end position="152"/>
    </location>
</feature>
<keyword evidence="1" id="KW-0808">Transferase</keyword>
<dbReference type="Proteomes" id="UP000612362">
    <property type="component" value="Unassembled WGS sequence"/>
</dbReference>
<gene>
    <name evidence="4" type="ORF">KSX_78810</name>
</gene>
<dbReference type="EMBL" id="BNJF01000006">
    <property type="protein sequence ID" value="GHO49718.1"/>
    <property type="molecule type" value="Genomic_DNA"/>
</dbReference>
<proteinExistence type="predicted"/>
<keyword evidence="5" id="KW-1185">Reference proteome</keyword>
<evidence type="ECO:0000313" key="5">
    <source>
        <dbReference type="Proteomes" id="UP000612362"/>
    </source>
</evidence>
<dbReference type="RefSeq" id="WP_220198826.1">
    <property type="nucleotide sequence ID" value="NZ_BNJF01000006.1"/>
</dbReference>
<organism evidence="4 5">
    <name type="scientific">Ktedonospora formicarum</name>
    <dbReference type="NCBI Taxonomy" id="2778364"/>
    <lineage>
        <taxon>Bacteria</taxon>
        <taxon>Bacillati</taxon>
        <taxon>Chloroflexota</taxon>
        <taxon>Ktedonobacteria</taxon>
        <taxon>Ktedonobacterales</taxon>
        <taxon>Ktedonobacteraceae</taxon>
        <taxon>Ktedonospora</taxon>
    </lineage>
</organism>
<dbReference type="InterPro" id="IPR050832">
    <property type="entry name" value="Bact_Acetyltransf"/>
</dbReference>
<dbReference type="SUPFAM" id="SSF55729">
    <property type="entry name" value="Acyl-CoA N-acyltransferases (Nat)"/>
    <property type="match status" value="1"/>
</dbReference>
<evidence type="ECO:0000256" key="1">
    <source>
        <dbReference type="ARBA" id="ARBA00022679"/>
    </source>
</evidence>
<evidence type="ECO:0000259" key="3">
    <source>
        <dbReference type="PROSITE" id="PS51186"/>
    </source>
</evidence>
<accession>A0A8J3I9J8</accession>
<dbReference type="PANTHER" id="PTHR43877">
    <property type="entry name" value="AMINOALKYLPHOSPHONATE N-ACETYLTRANSFERASE-RELATED-RELATED"/>
    <property type="match status" value="1"/>
</dbReference>
<evidence type="ECO:0000313" key="4">
    <source>
        <dbReference type="EMBL" id="GHO49718.1"/>
    </source>
</evidence>
<dbReference type="PANTHER" id="PTHR43877:SF2">
    <property type="entry name" value="AMINOALKYLPHOSPHONATE N-ACETYLTRANSFERASE-RELATED"/>
    <property type="match status" value="1"/>
</dbReference>
<dbReference type="InterPro" id="IPR016181">
    <property type="entry name" value="Acyl_CoA_acyltransferase"/>
</dbReference>
<dbReference type="AlphaFoldDB" id="A0A8J3I9J8"/>
<dbReference type="Gene3D" id="3.40.630.30">
    <property type="match status" value="1"/>
</dbReference>
<dbReference type="GO" id="GO:0016747">
    <property type="term" value="F:acyltransferase activity, transferring groups other than amino-acyl groups"/>
    <property type="evidence" value="ECO:0007669"/>
    <property type="project" value="InterPro"/>
</dbReference>